<dbReference type="AlphaFoldDB" id="A0A4S8QAR3"/>
<evidence type="ECO:0000256" key="1">
    <source>
        <dbReference type="ARBA" id="ARBA00010562"/>
    </source>
</evidence>
<dbReference type="Proteomes" id="UP000307378">
    <property type="component" value="Unassembled WGS sequence"/>
</dbReference>
<sequence length="99" mass="10796">MTNALVQTRIDPEIRDRAAAVLEGMGLTVSDAVRILLTRTANEGALPIELLSDPAVHDAWFRAKVREALEDARDDVEDNAVADIFAQRRAAALAKETGR</sequence>
<dbReference type="RefSeq" id="WP_113462154.1">
    <property type="nucleotide sequence ID" value="NZ_STGU01000002.1"/>
</dbReference>
<dbReference type="InterPro" id="IPR007337">
    <property type="entry name" value="RelB/DinJ"/>
</dbReference>
<dbReference type="PANTHER" id="PTHR38781">
    <property type="entry name" value="ANTITOXIN DINJ-RELATED"/>
    <property type="match status" value="1"/>
</dbReference>
<dbReference type="PANTHER" id="PTHR38781:SF1">
    <property type="entry name" value="ANTITOXIN DINJ-RELATED"/>
    <property type="match status" value="1"/>
</dbReference>
<keyword evidence="2" id="KW-1277">Toxin-antitoxin system</keyword>
<dbReference type="Pfam" id="PF04221">
    <property type="entry name" value="RelB"/>
    <property type="match status" value="1"/>
</dbReference>
<dbReference type="EMBL" id="STGU01000002">
    <property type="protein sequence ID" value="THV38089.1"/>
    <property type="molecule type" value="Genomic_DNA"/>
</dbReference>
<dbReference type="NCBIfam" id="TIGR02384">
    <property type="entry name" value="RelB_DinJ"/>
    <property type="match status" value="1"/>
</dbReference>
<evidence type="ECO:0000313" key="3">
    <source>
        <dbReference type="EMBL" id="THV38089.1"/>
    </source>
</evidence>
<evidence type="ECO:0000256" key="2">
    <source>
        <dbReference type="ARBA" id="ARBA00022649"/>
    </source>
</evidence>
<protein>
    <submittedName>
        <fullName evidence="3">Type II toxin-antitoxin system RelB/DinJ family antitoxin</fullName>
    </submittedName>
</protein>
<dbReference type="GO" id="GO:0006351">
    <property type="term" value="P:DNA-templated transcription"/>
    <property type="evidence" value="ECO:0007669"/>
    <property type="project" value="TreeGrafter"/>
</dbReference>
<dbReference type="Gene3D" id="6.20.450.20">
    <property type="match status" value="1"/>
</dbReference>
<dbReference type="GO" id="GO:0006355">
    <property type="term" value="P:regulation of DNA-templated transcription"/>
    <property type="evidence" value="ECO:0007669"/>
    <property type="project" value="InterPro"/>
</dbReference>
<comment type="similarity">
    <text evidence="1">Belongs to the RelB/DinJ antitoxin family.</text>
</comment>
<gene>
    <name evidence="3" type="ORF">FAA86_04625</name>
</gene>
<reference evidence="3 4" key="1">
    <citation type="submission" date="2019-04" db="EMBL/GenBank/DDBJ databases">
        <title>genome sequence of strain W3.</title>
        <authorList>
            <person name="Gao J."/>
            <person name="Sun J."/>
        </authorList>
    </citation>
    <scope>NUCLEOTIDE SEQUENCE [LARGE SCALE GENOMIC DNA]</scope>
    <source>
        <strain evidence="3 4">W3</strain>
    </source>
</reference>
<proteinExistence type="inferred from homology"/>
<name>A0A4S8QAR3_9HYPH</name>
<evidence type="ECO:0000313" key="4">
    <source>
        <dbReference type="Proteomes" id="UP000307378"/>
    </source>
</evidence>
<comment type="caution">
    <text evidence="3">The sequence shown here is derived from an EMBL/GenBank/DDBJ whole genome shotgun (WGS) entry which is preliminary data.</text>
</comment>
<organism evidence="3 4">
    <name type="scientific">Rhizobium rosettiformans W3</name>
    <dbReference type="NCBI Taxonomy" id="538378"/>
    <lineage>
        <taxon>Bacteria</taxon>
        <taxon>Pseudomonadati</taxon>
        <taxon>Pseudomonadota</taxon>
        <taxon>Alphaproteobacteria</taxon>
        <taxon>Hyphomicrobiales</taxon>
        <taxon>Rhizobiaceae</taxon>
        <taxon>Rhizobium/Agrobacterium group</taxon>
        <taxon>Rhizobium</taxon>
    </lineage>
</organism>
<dbReference type="Gene3D" id="1.10.1220.10">
    <property type="entry name" value="Met repressor-like"/>
    <property type="match status" value="1"/>
</dbReference>
<accession>A0A4S8QAR3</accession>
<dbReference type="InterPro" id="IPR013321">
    <property type="entry name" value="Arc_rbn_hlx_hlx"/>
</dbReference>